<organism evidence="2 3">
    <name type="scientific">Capsaspora owczarzaki (strain ATCC 30864)</name>
    <dbReference type="NCBI Taxonomy" id="595528"/>
    <lineage>
        <taxon>Eukaryota</taxon>
        <taxon>Filasterea</taxon>
        <taxon>Capsaspora</taxon>
    </lineage>
</organism>
<dbReference type="InterPro" id="IPR018798">
    <property type="entry name" value="MVB12A/B"/>
</dbReference>
<dbReference type="GO" id="GO:0000813">
    <property type="term" value="C:ESCRT I complex"/>
    <property type="evidence" value="ECO:0007669"/>
    <property type="project" value="InterPro"/>
</dbReference>
<evidence type="ECO:0000313" key="3">
    <source>
        <dbReference type="Proteomes" id="UP000008743"/>
    </source>
</evidence>
<evidence type="ECO:0008006" key="4">
    <source>
        <dbReference type="Google" id="ProtNLM"/>
    </source>
</evidence>
<dbReference type="EMBL" id="KE346365">
    <property type="protein sequence ID" value="KJE93177.1"/>
    <property type="molecule type" value="Genomic_DNA"/>
</dbReference>
<accession>A0A0D2VQX4</accession>
<feature type="region of interest" description="Disordered" evidence="1">
    <location>
        <begin position="188"/>
        <end position="250"/>
    </location>
</feature>
<keyword evidence="3" id="KW-1185">Reference proteome</keyword>
<dbReference type="Proteomes" id="UP000008743">
    <property type="component" value="Unassembled WGS sequence"/>
</dbReference>
<evidence type="ECO:0000313" key="2">
    <source>
        <dbReference type="EMBL" id="KJE93177.1"/>
    </source>
</evidence>
<dbReference type="Pfam" id="PF10240">
    <property type="entry name" value="DUF2464"/>
    <property type="match status" value="1"/>
</dbReference>
<reference evidence="3" key="1">
    <citation type="submission" date="2011-02" db="EMBL/GenBank/DDBJ databases">
        <title>The Genome Sequence of Capsaspora owczarzaki ATCC 30864.</title>
        <authorList>
            <person name="Russ C."/>
            <person name="Cuomo C."/>
            <person name="Burger G."/>
            <person name="Gray M.W."/>
            <person name="Holland P.W.H."/>
            <person name="King N."/>
            <person name="Lang F.B.F."/>
            <person name="Roger A.J."/>
            <person name="Ruiz-Trillo I."/>
            <person name="Young S.K."/>
            <person name="Zeng Q."/>
            <person name="Gargeya S."/>
            <person name="Alvarado L."/>
            <person name="Berlin A."/>
            <person name="Chapman S.B."/>
            <person name="Chen Z."/>
            <person name="Freedman E."/>
            <person name="Gellesch M."/>
            <person name="Goldberg J."/>
            <person name="Griggs A."/>
            <person name="Gujja S."/>
            <person name="Heilman E."/>
            <person name="Heiman D."/>
            <person name="Howarth C."/>
            <person name="Mehta T."/>
            <person name="Neiman D."/>
            <person name="Pearson M."/>
            <person name="Roberts A."/>
            <person name="Saif S."/>
            <person name="Shea T."/>
            <person name="Shenoy N."/>
            <person name="Sisk P."/>
            <person name="Stolte C."/>
            <person name="Sykes S."/>
            <person name="White J."/>
            <person name="Yandava C."/>
            <person name="Haas B."/>
            <person name="Nusbaum C."/>
            <person name="Birren B."/>
        </authorList>
    </citation>
    <scope>NUCLEOTIDE SEQUENCE</scope>
    <source>
        <strain evidence="3">ATCC 30864</strain>
    </source>
</reference>
<sequence>MASQNAVTDIVLVNQSKHESCPIRYREASQRNLDPTLATISHTFNGRHSAALKVGRFMPSTVVVCFAQDPMASEVVTDVYILESDTETPPPGFAVINTSVRGHHFDFKHRLCVRKAPRAGSAPFIEDLKMAIIGHQDRIPQYFVPTNRPLVDDLALIVRKRDSTGAPLPDSQGRLTRDNEYLDADHASFQAPRRGHAPPPPGPQSNHYEREQSTASLAAMPTQSLVPPSSLSNARASSTGALPAHMGDNYDNVYTNVPPIVPPRTKRNQQAHHSSTKTAYIWLEGVPIASPPGHPALGSDRGSQPQQNNLVLTIEPTPYMDMSRKYPYSFQLEQRLLGKTG</sequence>
<dbReference type="AlphaFoldDB" id="A0A0D2VQX4"/>
<feature type="compositionally biased region" description="Polar residues" evidence="1">
    <location>
        <begin position="213"/>
        <end position="240"/>
    </location>
</feature>
<evidence type="ECO:0000256" key="1">
    <source>
        <dbReference type="SAM" id="MobiDB-lite"/>
    </source>
</evidence>
<protein>
    <recommendedName>
        <fullName evidence="4">MABP domain-containing protein</fullName>
    </recommendedName>
</protein>
<proteinExistence type="predicted"/>
<gene>
    <name evidence="2" type="ORF">CAOG_004003</name>
</gene>
<name>A0A0D2VQX4_CAPO3</name>
<dbReference type="InParanoid" id="A0A0D2VQX4"/>
<dbReference type="Gene3D" id="2.100.10.50">
    <property type="match status" value="1"/>
</dbReference>